<dbReference type="RefSeq" id="WP_249512905.1">
    <property type="nucleotide sequence ID" value="NZ_CP093365.1"/>
</dbReference>
<dbReference type="PROSITE" id="PS51782">
    <property type="entry name" value="LYSM"/>
    <property type="match status" value="1"/>
</dbReference>
<organism evidence="4 5">
    <name type="scientific">Bombilactobacillus thymidiniphilus</name>
    <dbReference type="NCBI Taxonomy" id="2923363"/>
    <lineage>
        <taxon>Bacteria</taxon>
        <taxon>Bacillati</taxon>
        <taxon>Bacillota</taxon>
        <taxon>Bacilli</taxon>
        <taxon>Lactobacillales</taxon>
        <taxon>Lactobacillaceae</taxon>
        <taxon>Bombilactobacillus</taxon>
    </lineage>
</organism>
<dbReference type="CDD" id="cd00118">
    <property type="entry name" value="LysM"/>
    <property type="match status" value="1"/>
</dbReference>
<sequence>MSDKKPKLWESTFGNDDNDSSDEDLQSTTEYSRVQQKERKNSNKVLVWSLALVLLVIMCLPIAWSAISAGSNKTSVDHVNHDQVAVSSKPKSAKARPKKQRARKVVSHLDNKHAKSHKNDVKESESDTATQQQPTADDNTTSEQATAQQAPDSNTSQADYYVVKPHDNAYRIALNHGLTTEQLYQLNGLSRGTILRPGMQLKVQ</sequence>
<reference evidence="4 5" key="1">
    <citation type="journal article" date="2022" name="Int. J. Syst. Evol. Microbiol.">
        <title>Apilactobacillus apisilvae sp. nov., Nicolia spurrieriana gen. nov. sp. nov., Bombilactobacillus folatiphilus sp. nov. and Bombilactobacillus thymidiniphilus sp. nov., four new lactic acid bacterial isolates from stingless bees Tetragonula carbonaria and Austroplebeia australis.</title>
        <authorList>
            <person name="Oliphant S.A."/>
            <person name="Watson-Haigh N.S."/>
            <person name="Sumby K.M."/>
            <person name="Gardner J."/>
            <person name="Groom S."/>
            <person name="Jiranek V."/>
        </authorList>
    </citation>
    <scope>NUCLEOTIDE SEQUENCE [LARGE SCALE GENOMIC DNA]</scope>
    <source>
        <strain evidence="4 5">SG4_A1</strain>
    </source>
</reference>
<dbReference type="SMART" id="SM00257">
    <property type="entry name" value="LysM"/>
    <property type="match status" value="1"/>
</dbReference>
<dbReference type="SUPFAM" id="SSF54106">
    <property type="entry name" value="LysM domain"/>
    <property type="match status" value="1"/>
</dbReference>
<name>A0ABY4PDB9_9LACO</name>
<evidence type="ECO:0000313" key="4">
    <source>
        <dbReference type="EMBL" id="UQS83720.1"/>
    </source>
</evidence>
<evidence type="ECO:0000313" key="5">
    <source>
        <dbReference type="Proteomes" id="UP000831947"/>
    </source>
</evidence>
<feature type="domain" description="LysM" evidence="3">
    <location>
        <begin position="159"/>
        <end position="203"/>
    </location>
</feature>
<feature type="compositionally biased region" description="Basic residues" evidence="1">
    <location>
        <begin position="91"/>
        <end position="106"/>
    </location>
</feature>
<dbReference type="Pfam" id="PF01476">
    <property type="entry name" value="LysM"/>
    <property type="match status" value="1"/>
</dbReference>
<dbReference type="EMBL" id="CP093365">
    <property type="protein sequence ID" value="UQS83720.1"/>
    <property type="molecule type" value="Genomic_DNA"/>
</dbReference>
<feature type="compositionally biased region" description="Acidic residues" evidence="1">
    <location>
        <begin position="16"/>
        <end position="25"/>
    </location>
</feature>
<keyword evidence="2" id="KW-0472">Membrane</keyword>
<evidence type="ECO:0000256" key="2">
    <source>
        <dbReference type="SAM" id="Phobius"/>
    </source>
</evidence>
<feature type="transmembrane region" description="Helical" evidence="2">
    <location>
        <begin position="45"/>
        <end position="67"/>
    </location>
</feature>
<feature type="compositionally biased region" description="Basic and acidic residues" evidence="1">
    <location>
        <begin position="107"/>
        <end position="125"/>
    </location>
</feature>
<proteinExistence type="predicted"/>
<dbReference type="Proteomes" id="UP000831947">
    <property type="component" value="Chromosome"/>
</dbReference>
<gene>
    <name evidence="4" type="ORF">MOO47_00525</name>
</gene>
<evidence type="ECO:0000259" key="3">
    <source>
        <dbReference type="PROSITE" id="PS51782"/>
    </source>
</evidence>
<keyword evidence="2" id="KW-1133">Transmembrane helix</keyword>
<feature type="compositionally biased region" description="Polar residues" evidence="1">
    <location>
        <begin position="127"/>
        <end position="157"/>
    </location>
</feature>
<evidence type="ECO:0000256" key="1">
    <source>
        <dbReference type="SAM" id="MobiDB-lite"/>
    </source>
</evidence>
<dbReference type="InterPro" id="IPR036779">
    <property type="entry name" value="LysM_dom_sf"/>
</dbReference>
<dbReference type="Gene3D" id="3.10.350.10">
    <property type="entry name" value="LysM domain"/>
    <property type="match status" value="1"/>
</dbReference>
<feature type="region of interest" description="Disordered" evidence="1">
    <location>
        <begin position="1"/>
        <end position="38"/>
    </location>
</feature>
<keyword evidence="5" id="KW-1185">Reference proteome</keyword>
<feature type="region of interest" description="Disordered" evidence="1">
    <location>
        <begin position="83"/>
        <end position="157"/>
    </location>
</feature>
<protein>
    <submittedName>
        <fullName evidence="4">LysM peptidoglycan-binding domain-containing protein</fullName>
    </submittedName>
</protein>
<keyword evidence="2" id="KW-0812">Transmembrane</keyword>
<dbReference type="InterPro" id="IPR018392">
    <property type="entry name" value="LysM"/>
</dbReference>
<accession>A0ABY4PDB9</accession>